<comment type="caution">
    <text evidence="1">The sequence shown here is derived from an EMBL/GenBank/DDBJ whole genome shotgun (WGS) entry which is preliminary data.</text>
</comment>
<dbReference type="Pfam" id="PF09987">
    <property type="entry name" value="DUF2226"/>
    <property type="match status" value="1"/>
</dbReference>
<dbReference type="AlphaFoldDB" id="A0A2D6LPJ7"/>
<evidence type="ECO:0000313" key="1">
    <source>
        <dbReference type="EMBL" id="MAG18136.1"/>
    </source>
</evidence>
<dbReference type="Proteomes" id="UP000226712">
    <property type="component" value="Unassembled WGS sequence"/>
</dbReference>
<protein>
    <recommendedName>
        <fullName evidence="3">DUF4388 domain-containing protein</fullName>
    </recommendedName>
</protein>
<reference evidence="2" key="1">
    <citation type="submission" date="2017-09" db="EMBL/GenBank/DDBJ databases">
        <title>The Reconstruction of 2,631 Draft Metagenome-Assembled Genomes from the Global Oceans.</title>
        <authorList>
            <person name="Tully B.J."/>
            <person name="Graham E.D."/>
            <person name="Heidelberg J.F."/>
        </authorList>
    </citation>
    <scope>NUCLEOTIDE SEQUENCE [LARGE SCALE GENOMIC DNA]</scope>
</reference>
<evidence type="ECO:0000313" key="2">
    <source>
        <dbReference type="Proteomes" id="UP000226712"/>
    </source>
</evidence>
<accession>A0A2D6LPJ7</accession>
<name>A0A2D6LPJ7_9ARCH</name>
<sequence length="164" mass="18125">MNLPVGEVISQGVNFKEVDSKRLVQSLYEKNFSGYVIVAVEGYDGLEEGMLLFKQGKMVGAYHEYDLHGITVFGDDSITHVFNSFAAEYVVGDLVSLSNQQVDLVTAFNDKTKLEAPISKADIQKLIPKVYSSELAKNILSEVVQEKDNRKDVFKKLGLSGLGD</sequence>
<gene>
    <name evidence="1" type="ORF">CL944_01540</name>
</gene>
<organism evidence="1 2">
    <name type="scientific">Candidatus Iainarchaeum sp</name>
    <dbReference type="NCBI Taxonomy" id="3101447"/>
    <lineage>
        <taxon>Archaea</taxon>
        <taxon>Candidatus Iainarchaeota</taxon>
        <taxon>Candidatus Iainarchaeia</taxon>
        <taxon>Candidatus Iainarchaeales</taxon>
        <taxon>Candidatus Iainarchaeaceae</taxon>
        <taxon>Candidatus Iainarchaeum</taxon>
    </lineage>
</organism>
<evidence type="ECO:0008006" key="3">
    <source>
        <dbReference type="Google" id="ProtNLM"/>
    </source>
</evidence>
<proteinExistence type="predicted"/>
<dbReference type="EMBL" id="NZBD01000008">
    <property type="protein sequence ID" value="MAG18136.1"/>
    <property type="molecule type" value="Genomic_DNA"/>
</dbReference>
<dbReference type="InterPro" id="IPR019249">
    <property type="entry name" value="DUF2226"/>
</dbReference>